<name>A0A7H0K0T3_9CORY</name>
<evidence type="ECO:0000313" key="2">
    <source>
        <dbReference type="EMBL" id="MBC3179353.1"/>
    </source>
</evidence>
<feature type="region of interest" description="Disordered" evidence="1">
    <location>
        <begin position="193"/>
        <end position="213"/>
    </location>
</feature>
<evidence type="ECO:0008006" key="6">
    <source>
        <dbReference type="Google" id="ProtNLM"/>
    </source>
</evidence>
<evidence type="ECO:0000256" key="1">
    <source>
        <dbReference type="SAM" id="MobiDB-lite"/>
    </source>
</evidence>
<protein>
    <recommendedName>
        <fullName evidence="6">Major tail protein</fullName>
    </recommendedName>
</protein>
<dbReference type="EMBL" id="CP061032">
    <property type="protein sequence ID" value="QNP90899.1"/>
    <property type="molecule type" value="Genomic_DNA"/>
</dbReference>
<evidence type="ECO:0000313" key="5">
    <source>
        <dbReference type="Proteomes" id="UP000642876"/>
    </source>
</evidence>
<evidence type="ECO:0000313" key="4">
    <source>
        <dbReference type="Proteomes" id="UP000516235"/>
    </source>
</evidence>
<dbReference type="Proteomes" id="UP000642876">
    <property type="component" value="Unassembled WGS sequence"/>
</dbReference>
<accession>A0A7H0K0T3</accession>
<dbReference type="EMBL" id="JACMYE010000007">
    <property type="protein sequence ID" value="MBC3179353.1"/>
    <property type="molecule type" value="Genomic_DNA"/>
</dbReference>
<feature type="compositionally biased region" description="Basic and acidic residues" evidence="1">
    <location>
        <begin position="193"/>
        <end position="205"/>
    </location>
</feature>
<keyword evidence="5" id="KW-1185">Reference proteome</keyword>
<reference evidence="4 5" key="1">
    <citation type="submission" date="2020-08" db="EMBL/GenBank/DDBJ databases">
        <title>novel species in genus Corynebacterium.</title>
        <authorList>
            <person name="Zhang G."/>
        </authorList>
    </citation>
    <scope>NUCLEOTIDE SEQUENCE [LARGE SCALE GENOMIC DNA]</scope>
    <source>
        <strain evidence="3">Zg-917</strain>
        <strain evidence="4 5">zg-917</strain>
    </source>
</reference>
<organism evidence="3 4">
    <name type="scientific">Corynebacterium lujinxingii</name>
    <dbReference type="NCBI Taxonomy" id="2763010"/>
    <lineage>
        <taxon>Bacteria</taxon>
        <taxon>Bacillati</taxon>
        <taxon>Actinomycetota</taxon>
        <taxon>Actinomycetes</taxon>
        <taxon>Mycobacteriales</taxon>
        <taxon>Corynebacteriaceae</taxon>
        <taxon>Corynebacterium</taxon>
    </lineage>
</organism>
<proteinExistence type="predicted"/>
<dbReference type="Proteomes" id="UP000516235">
    <property type="component" value="Chromosome"/>
</dbReference>
<dbReference type="KEGG" id="cluj:IAU68_03805"/>
<gene>
    <name evidence="2" type="ORF">H7348_08580</name>
    <name evidence="3" type="ORF">IAU68_03805</name>
</gene>
<sequence>MAVNINNAFVGTPPIDGGVYFNAPVGTPLPTSATEMPDDAFIDHGAIGPDGFNVQPTRTSNTEKMFGGGDWVDTQDDYTEEVTLTFLEDDNEGVIDTIYGEDNVVITPGAEGTQKTIYHTKQRLPIKSHVIRAMDGDKYKTYVIPRGRITTAEKTADVHTASTKYNVTIKAFPYVLEDADGEDREVYVVEYRDDGRPAEETRETANAEAGATQ</sequence>
<dbReference type="RefSeq" id="WP_171194398.1">
    <property type="nucleotide sequence ID" value="NZ_CP061032.1"/>
</dbReference>
<evidence type="ECO:0000313" key="3">
    <source>
        <dbReference type="EMBL" id="QNP90899.1"/>
    </source>
</evidence>
<dbReference type="AlphaFoldDB" id="A0A7H0K0T3"/>